<dbReference type="EMBL" id="JAZGSY010000175">
    <property type="protein sequence ID" value="KAL1839092.1"/>
    <property type="molecule type" value="Genomic_DNA"/>
</dbReference>
<name>A0ABR3VBK7_HUMIN</name>
<keyword evidence="2" id="KW-1185">Reference proteome</keyword>
<gene>
    <name evidence="1" type="ORF">VTJ49DRAFT_1860</name>
</gene>
<protein>
    <submittedName>
        <fullName evidence="1">Uncharacterized protein</fullName>
    </submittedName>
</protein>
<proteinExistence type="predicted"/>
<sequence>MSLFPEWLFRSVRRDTIAHSPILAIERLNSQPRPLPEEDKEVLVGAVLTMSASLNLALSMLQELLPQEQSRERLGEVLSNTVDIWNEHGICIGCSRSGHAPDLRSWSKEPSFKQTPIHNSSELPPHAHSFISGCPFTMVVIGKTTVTTASSCPTREISAGEGQPCD</sequence>
<dbReference type="Proteomes" id="UP001583172">
    <property type="component" value="Unassembled WGS sequence"/>
</dbReference>
<organism evidence="1 2">
    <name type="scientific">Humicola insolens</name>
    <name type="common">Soft-rot fungus</name>
    <dbReference type="NCBI Taxonomy" id="85995"/>
    <lineage>
        <taxon>Eukaryota</taxon>
        <taxon>Fungi</taxon>
        <taxon>Dikarya</taxon>
        <taxon>Ascomycota</taxon>
        <taxon>Pezizomycotina</taxon>
        <taxon>Sordariomycetes</taxon>
        <taxon>Sordariomycetidae</taxon>
        <taxon>Sordariales</taxon>
        <taxon>Chaetomiaceae</taxon>
        <taxon>Mycothermus</taxon>
    </lineage>
</organism>
<evidence type="ECO:0000313" key="2">
    <source>
        <dbReference type="Proteomes" id="UP001583172"/>
    </source>
</evidence>
<comment type="caution">
    <text evidence="1">The sequence shown here is derived from an EMBL/GenBank/DDBJ whole genome shotgun (WGS) entry which is preliminary data.</text>
</comment>
<reference evidence="1 2" key="1">
    <citation type="journal article" date="2024" name="Commun. Biol.">
        <title>Comparative genomic analysis of thermophilic fungi reveals convergent evolutionary adaptations and gene losses.</title>
        <authorList>
            <person name="Steindorff A.S."/>
            <person name="Aguilar-Pontes M.V."/>
            <person name="Robinson A.J."/>
            <person name="Andreopoulos B."/>
            <person name="LaButti K."/>
            <person name="Kuo A."/>
            <person name="Mondo S."/>
            <person name="Riley R."/>
            <person name="Otillar R."/>
            <person name="Haridas S."/>
            <person name="Lipzen A."/>
            <person name="Grimwood J."/>
            <person name="Schmutz J."/>
            <person name="Clum A."/>
            <person name="Reid I.D."/>
            <person name="Moisan M.C."/>
            <person name="Butler G."/>
            <person name="Nguyen T.T.M."/>
            <person name="Dewar K."/>
            <person name="Conant G."/>
            <person name="Drula E."/>
            <person name="Henrissat B."/>
            <person name="Hansel C."/>
            <person name="Singer S."/>
            <person name="Hutchinson M.I."/>
            <person name="de Vries R.P."/>
            <person name="Natvig D.O."/>
            <person name="Powell A.J."/>
            <person name="Tsang A."/>
            <person name="Grigoriev I.V."/>
        </authorList>
    </citation>
    <scope>NUCLEOTIDE SEQUENCE [LARGE SCALE GENOMIC DNA]</scope>
    <source>
        <strain evidence="1 2">CBS 620.91</strain>
    </source>
</reference>
<accession>A0ABR3VBK7</accession>
<evidence type="ECO:0000313" key="1">
    <source>
        <dbReference type="EMBL" id="KAL1839092.1"/>
    </source>
</evidence>